<gene>
    <name evidence="1" type="ORF">QFC20_007840</name>
</gene>
<dbReference type="EMBL" id="JASBWS010000228">
    <property type="protein sequence ID" value="KAJ9090714.1"/>
    <property type="molecule type" value="Genomic_DNA"/>
</dbReference>
<evidence type="ECO:0000313" key="2">
    <source>
        <dbReference type="Proteomes" id="UP001230649"/>
    </source>
</evidence>
<sequence>MEILDVFKDARRGRYSTSLIGALKDRAANDCDRNSTSAVAEPALQIDDIAPVPFDTDRESQGSEEDSSSCETFLRPSDGALITSCSSHTAVNSPTAQKETTPRFYHPPLSEENDDEGWMAWRERIDELLEEFEESEETELELGEEEQIREEQELKKSE</sequence>
<keyword evidence="2" id="KW-1185">Reference proteome</keyword>
<accession>A0ACC2UUF0</accession>
<organism evidence="1 2">
    <name type="scientific">Naganishia adeliensis</name>
    <dbReference type="NCBI Taxonomy" id="92952"/>
    <lineage>
        <taxon>Eukaryota</taxon>
        <taxon>Fungi</taxon>
        <taxon>Dikarya</taxon>
        <taxon>Basidiomycota</taxon>
        <taxon>Agaricomycotina</taxon>
        <taxon>Tremellomycetes</taxon>
        <taxon>Filobasidiales</taxon>
        <taxon>Filobasidiaceae</taxon>
        <taxon>Naganishia</taxon>
    </lineage>
</organism>
<protein>
    <submittedName>
        <fullName evidence="1">Uncharacterized protein</fullName>
    </submittedName>
</protein>
<evidence type="ECO:0000313" key="1">
    <source>
        <dbReference type="EMBL" id="KAJ9090714.1"/>
    </source>
</evidence>
<proteinExistence type="predicted"/>
<reference evidence="1" key="1">
    <citation type="submission" date="2023-04" db="EMBL/GenBank/DDBJ databases">
        <title>Draft Genome sequencing of Naganishia species isolated from polar environments using Oxford Nanopore Technology.</title>
        <authorList>
            <person name="Leo P."/>
            <person name="Venkateswaran K."/>
        </authorList>
    </citation>
    <scope>NUCLEOTIDE SEQUENCE</scope>
    <source>
        <strain evidence="1">MNA-CCFEE 5262</strain>
    </source>
</reference>
<dbReference type="Proteomes" id="UP001230649">
    <property type="component" value="Unassembled WGS sequence"/>
</dbReference>
<comment type="caution">
    <text evidence="1">The sequence shown here is derived from an EMBL/GenBank/DDBJ whole genome shotgun (WGS) entry which is preliminary data.</text>
</comment>
<name>A0ACC2UUF0_9TREE</name>